<proteinExistence type="predicted"/>
<dbReference type="Proteomes" id="UP000478805">
    <property type="component" value="Unassembled WGS sequence"/>
</dbReference>
<evidence type="ECO:0000313" key="1">
    <source>
        <dbReference type="EMBL" id="EDP8235151.1"/>
    </source>
</evidence>
<protein>
    <recommendedName>
        <fullName evidence="3">Phage tail tape measure protein</fullName>
    </recommendedName>
</protein>
<comment type="caution">
    <text evidence="1">The sequence shown here is derived from an EMBL/GenBank/DDBJ whole genome shotgun (WGS) entry which is preliminary data.</text>
</comment>
<accession>A0A690V034</accession>
<dbReference type="RefSeq" id="WP_251841280.1">
    <property type="nucleotide sequence ID" value="NZ_CATQGO010000019.1"/>
</dbReference>
<sequence>MAKNVKIGVSVDTNSGVASIGGLNKSFNQLGNATQTTNKYIKDIEKSFLGLSKSVIDMNAHLTQAYQGYKTLALDIKNFGSSFIEASKSFETAKTQLAFITATTHSNIDATGKAISQLEKWKGATKSSEKTFKEFNDLHTKTGYSLQDLASMFRSFSSTALNNMSFDEAKKAFESIMIASSNTSMTTEQLSMTMDSLGAGVFSASGDLRRFTESLGITNDAMSEAKKNGKLFDLFIEKTKELTKYTDYTTQTYEKQMQKFEANMQMLKAEISKPIFDALKNSLIDINTYIKDNEKEIKADIKAITEFATSFKDLAIGAGLAYVAFKSFNSFKNSSFFTSLSNGIKNVKKDYDDLIIKQKEMKELVINQRNLKFQAQSFKDAIKDLERLQSLMPQKAKELSDKNWKHFQFSSYDNPFLKKEQIKELIEEVGGEGSEVVKQEIYGEFIDSSSAELFSLSEIENAMSKNSFSTQKMQGENIWGLDVARYGDDKSVLAKRKGFVIDELKKYSQLGTMELANKILAEYNQSEDKPKGIFIDTCGLGVGVYDVLLNYGLPVFEANCANSASGNQYLNKRAQMYFSFAKNLKHMELVKDEELKKDMRMIEYEYSDKGLLKIVSKEYLKKNYGKSPDVSDAVALTFFEKLYSKNNTNEDWSYDGW</sequence>
<gene>
    <name evidence="1" type="ORF">GSU20_09515</name>
</gene>
<name>A0A690V034_CAMJU</name>
<organism evidence="1 2">
    <name type="scientific">Campylobacter jejuni</name>
    <dbReference type="NCBI Taxonomy" id="197"/>
    <lineage>
        <taxon>Bacteria</taxon>
        <taxon>Pseudomonadati</taxon>
        <taxon>Campylobacterota</taxon>
        <taxon>Epsilonproteobacteria</taxon>
        <taxon>Campylobacterales</taxon>
        <taxon>Campylobacteraceae</taxon>
        <taxon>Campylobacter</taxon>
    </lineage>
</organism>
<evidence type="ECO:0000313" key="2">
    <source>
        <dbReference type="Proteomes" id="UP000478805"/>
    </source>
</evidence>
<dbReference type="AlphaFoldDB" id="A0A690V034"/>
<reference evidence="1 2" key="1">
    <citation type="submission" date="2020-01" db="EMBL/GenBank/DDBJ databases">
        <authorList>
            <consortium name="PulseNet: The National Subtyping Network for Foodborne Disease Surveillance"/>
            <person name="Tarr C.L."/>
            <person name="Trees E."/>
            <person name="Katz L.S."/>
            <person name="Carleton-Romer H.A."/>
            <person name="Stroika S."/>
            <person name="Kucerova Z."/>
            <person name="Roache K.F."/>
            <person name="Sabol A.L."/>
            <person name="Besser J."/>
            <person name="Gerner-Smidt P."/>
        </authorList>
    </citation>
    <scope>NUCLEOTIDE SEQUENCE [LARGE SCALE GENOMIC DNA]</scope>
    <source>
        <strain evidence="1 2">PNUSAC014094</strain>
    </source>
</reference>
<dbReference type="EMBL" id="AANOVI010000015">
    <property type="protein sequence ID" value="EDP8235151.1"/>
    <property type="molecule type" value="Genomic_DNA"/>
</dbReference>
<dbReference type="Gene3D" id="3.30.420.240">
    <property type="match status" value="1"/>
</dbReference>
<evidence type="ECO:0008006" key="3">
    <source>
        <dbReference type="Google" id="ProtNLM"/>
    </source>
</evidence>